<dbReference type="OrthoDB" id="10266330at2759"/>
<evidence type="ECO:0000313" key="9">
    <source>
        <dbReference type="EMBL" id="RKP00540.1"/>
    </source>
</evidence>
<proteinExistence type="predicted"/>
<dbReference type="PROSITE" id="PS50082">
    <property type="entry name" value="WD_REPEATS_2"/>
    <property type="match status" value="5"/>
</dbReference>
<keyword evidence="6" id="KW-0539">Nucleus</keyword>
<evidence type="ECO:0000259" key="8">
    <source>
        <dbReference type="Pfam" id="PF04494"/>
    </source>
</evidence>
<dbReference type="InterPro" id="IPR019775">
    <property type="entry name" value="WD40_repeat_CS"/>
</dbReference>
<dbReference type="PROSITE" id="PS00678">
    <property type="entry name" value="WD_REPEATS_1"/>
    <property type="match status" value="3"/>
</dbReference>
<dbReference type="CDD" id="cd00200">
    <property type="entry name" value="WD40"/>
    <property type="match status" value="1"/>
</dbReference>
<keyword evidence="4" id="KW-0805">Transcription regulation</keyword>
<dbReference type="GO" id="GO:0005669">
    <property type="term" value="C:transcription factor TFIID complex"/>
    <property type="evidence" value="ECO:0007669"/>
    <property type="project" value="TreeGrafter"/>
</dbReference>
<dbReference type="InterPro" id="IPR036322">
    <property type="entry name" value="WD40_repeat_dom_sf"/>
</dbReference>
<name>A0A4P9X699_9FUNG</name>
<dbReference type="PANTHER" id="PTHR19879:SF1">
    <property type="entry name" value="CANNONBALL-RELATED"/>
    <property type="match status" value="1"/>
</dbReference>
<dbReference type="GO" id="GO:0006367">
    <property type="term" value="P:transcription initiation at RNA polymerase II promoter"/>
    <property type="evidence" value="ECO:0007669"/>
    <property type="project" value="TreeGrafter"/>
</dbReference>
<comment type="subcellular location">
    <subcellularLocation>
        <location evidence="1">Nucleus</location>
    </subcellularLocation>
</comment>
<evidence type="ECO:0000256" key="4">
    <source>
        <dbReference type="ARBA" id="ARBA00023015"/>
    </source>
</evidence>
<dbReference type="PROSITE" id="PS50294">
    <property type="entry name" value="WD_REPEATS_REGION"/>
    <property type="match status" value="4"/>
</dbReference>
<dbReference type="AlphaFoldDB" id="A0A4P9X699"/>
<accession>A0A4P9X699</accession>
<dbReference type="InterPro" id="IPR037264">
    <property type="entry name" value="TFIID_NTD2_sf"/>
</dbReference>
<evidence type="ECO:0000256" key="1">
    <source>
        <dbReference type="ARBA" id="ARBA00004123"/>
    </source>
</evidence>
<reference evidence="10" key="1">
    <citation type="journal article" date="2018" name="Nat. Microbiol.">
        <title>Leveraging single-cell genomics to expand the fungal tree of life.</title>
        <authorList>
            <person name="Ahrendt S.R."/>
            <person name="Quandt C.A."/>
            <person name="Ciobanu D."/>
            <person name="Clum A."/>
            <person name="Salamov A."/>
            <person name="Andreopoulos B."/>
            <person name="Cheng J.F."/>
            <person name="Woyke T."/>
            <person name="Pelin A."/>
            <person name="Henrissat B."/>
            <person name="Reynolds N.K."/>
            <person name="Benny G.L."/>
            <person name="Smith M.E."/>
            <person name="James T.Y."/>
            <person name="Grigoriev I.V."/>
        </authorList>
    </citation>
    <scope>NUCLEOTIDE SEQUENCE [LARGE SCALE GENOMIC DNA]</scope>
    <source>
        <strain evidence="10">ATCC 52028</strain>
    </source>
</reference>
<evidence type="ECO:0000313" key="10">
    <source>
        <dbReference type="Proteomes" id="UP000274922"/>
    </source>
</evidence>
<feature type="repeat" description="WD" evidence="7">
    <location>
        <begin position="455"/>
        <end position="496"/>
    </location>
</feature>
<evidence type="ECO:0000256" key="5">
    <source>
        <dbReference type="ARBA" id="ARBA00023163"/>
    </source>
</evidence>
<keyword evidence="3" id="KW-0677">Repeat</keyword>
<gene>
    <name evidence="9" type="ORF">CXG81DRAFT_13128</name>
</gene>
<feature type="repeat" description="WD" evidence="7">
    <location>
        <begin position="413"/>
        <end position="445"/>
    </location>
</feature>
<keyword evidence="2 7" id="KW-0853">WD repeat</keyword>
<dbReference type="SUPFAM" id="SSF50978">
    <property type="entry name" value="WD40 repeat-like"/>
    <property type="match status" value="1"/>
</dbReference>
<feature type="repeat" description="WD" evidence="7">
    <location>
        <begin position="497"/>
        <end position="538"/>
    </location>
</feature>
<feature type="repeat" description="WD" evidence="7">
    <location>
        <begin position="372"/>
        <end position="412"/>
    </location>
</feature>
<evidence type="ECO:0000256" key="2">
    <source>
        <dbReference type="ARBA" id="ARBA00022574"/>
    </source>
</evidence>
<dbReference type="SMART" id="SM00320">
    <property type="entry name" value="WD40"/>
    <property type="match status" value="6"/>
</dbReference>
<dbReference type="SUPFAM" id="SSF160897">
    <property type="entry name" value="Taf5 N-terminal domain-like"/>
    <property type="match status" value="1"/>
</dbReference>
<dbReference type="EMBL" id="ML014211">
    <property type="protein sequence ID" value="RKP00540.1"/>
    <property type="molecule type" value="Genomic_DNA"/>
</dbReference>
<dbReference type="InterPro" id="IPR007582">
    <property type="entry name" value="TFIID_NTD2"/>
</dbReference>
<dbReference type="InterPro" id="IPR001680">
    <property type="entry name" value="WD40_rpt"/>
</dbReference>
<dbReference type="CDD" id="cd08044">
    <property type="entry name" value="TAF5_NTD2"/>
    <property type="match status" value="1"/>
</dbReference>
<feature type="domain" description="TFIID subunit TAF5 NTD2" evidence="8">
    <location>
        <begin position="58"/>
        <end position="184"/>
    </location>
</feature>
<dbReference type="InterPro" id="IPR020472">
    <property type="entry name" value="WD40_PAC1"/>
</dbReference>
<dbReference type="Gene3D" id="1.25.40.500">
    <property type="entry name" value="TFIID subunit TAF5, NTD2 domain"/>
    <property type="match status" value="1"/>
</dbReference>
<dbReference type="InterPro" id="IPR015943">
    <property type="entry name" value="WD40/YVTN_repeat-like_dom_sf"/>
</dbReference>
<dbReference type="STRING" id="1555241.A0A4P9X699"/>
<keyword evidence="10" id="KW-1185">Reference proteome</keyword>
<evidence type="ECO:0000256" key="7">
    <source>
        <dbReference type="PROSITE-ProRule" id="PRU00221"/>
    </source>
</evidence>
<organism evidence="9 10">
    <name type="scientific">Caulochytrium protostelioides</name>
    <dbReference type="NCBI Taxonomy" id="1555241"/>
    <lineage>
        <taxon>Eukaryota</taxon>
        <taxon>Fungi</taxon>
        <taxon>Fungi incertae sedis</taxon>
        <taxon>Chytridiomycota</taxon>
        <taxon>Chytridiomycota incertae sedis</taxon>
        <taxon>Chytridiomycetes</taxon>
        <taxon>Caulochytriales</taxon>
        <taxon>Caulochytriaceae</taxon>
        <taxon>Caulochytrium</taxon>
    </lineage>
</organism>
<dbReference type="Gene3D" id="2.130.10.10">
    <property type="entry name" value="YVTN repeat-like/Quinoprotein amine dehydrogenase"/>
    <property type="match status" value="2"/>
</dbReference>
<dbReference type="GO" id="GO:0016251">
    <property type="term" value="F:RNA polymerase II general transcription initiation factor activity"/>
    <property type="evidence" value="ECO:0007669"/>
    <property type="project" value="TreeGrafter"/>
</dbReference>
<dbReference type="Pfam" id="PF00400">
    <property type="entry name" value="WD40"/>
    <property type="match status" value="5"/>
</dbReference>
<sequence length="652" mass="70765">MSDTKDRIVAQYLRSRGYTAAAETLKLANANHIANEAHVGEFSVEDYILFYNENEAQNAQAYEQSYALFRKWVDDSLEVYRLQMRKVLYPLFVHGYLDMIERGLRSPAHHFFEVFHAAHLEGHQAEVLQLGGVLEPHHIKEHNIAKAFRTNKYRVSMSRFCFELMLAFLQDNGCGLLLRLLNQYFIIRIVVSLPASLQQAPPADDPEIIPPVDGTTADGAADARSGADGKLAASAAEAAEMPTSLLRATLKKAETDPVLAAAVGITAPSQLPMPETRTMVLVEKALKGLRDLAYRMDVSPTNLPSICFYTMHNTAGRCHCHAVTHDATLVASGFADSLIQLWSLPEEGTGAAAAASVGSGSGAHGESDMVRLVGHAGPVYGMDFSSNNRFLLSAGEDAVRLWSTDTHTNVVAYKGHNYPVWDVAFGPGDYYFATASHDRTARLWSCDQIYPLRLFAGHLADVETVRFHPNGNYVLTGSADQTCRLWDIQKGCSMRLLTRHAGAVTTVAFSPDGRTVAAAGEDRAIHLWDLGTGKRIKRFEGHVGSVYSLSFSGNGALLASGGADETVRLWNVKTSETREVGQMPMDPYGGGHGGGHGGGLFSSRPGSASGGMTAMPAADPALLATYPTKRTPVPLVQFTRRNLLLAIGSYRP</sequence>
<evidence type="ECO:0000256" key="3">
    <source>
        <dbReference type="ARBA" id="ARBA00022737"/>
    </source>
</evidence>
<dbReference type="PRINTS" id="PR00320">
    <property type="entry name" value="GPROTEINBRPT"/>
</dbReference>
<dbReference type="PANTHER" id="PTHR19879">
    <property type="entry name" value="TRANSCRIPTION INITIATION FACTOR TFIID"/>
    <property type="match status" value="1"/>
</dbReference>
<feature type="repeat" description="WD" evidence="7">
    <location>
        <begin position="539"/>
        <end position="580"/>
    </location>
</feature>
<keyword evidence="5" id="KW-0804">Transcription</keyword>
<protein>
    <recommendedName>
        <fullName evidence="8">TFIID subunit TAF5 NTD2 domain-containing protein</fullName>
    </recommendedName>
</protein>
<dbReference type="Pfam" id="PF04494">
    <property type="entry name" value="TFIID_NTD2"/>
    <property type="match status" value="1"/>
</dbReference>
<dbReference type="Proteomes" id="UP000274922">
    <property type="component" value="Unassembled WGS sequence"/>
</dbReference>
<evidence type="ECO:0000256" key="6">
    <source>
        <dbReference type="ARBA" id="ARBA00023242"/>
    </source>
</evidence>